<dbReference type="RefSeq" id="WP_052078579.1">
    <property type="nucleotide sequence ID" value="NZ_JNUP01000052.1"/>
</dbReference>
<organism evidence="1 2">
    <name type="scientific">Spirochaeta lutea</name>
    <dbReference type="NCBI Taxonomy" id="1480694"/>
    <lineage>
        <taxon>Bacteria</taxon>
        <taxon>Pseudomonadati</taxon>
        <taxon>Spirochaetota</taxon>
        <taxon>Spirochaetia</taxon>
        <taxon>Spirochaetales</taxon>
        <taxon>Spirochaetaceae</taxon>
        <taxon>Spirochaeta</taxon>
    </lineage>
</organism>
<reference evidence="1 2" key="1">
    <citation type="submission" date="2014-05" db="EMBL/GenBank/DDBJ databases">
        <title>De novo Genome Sequence of Spirocheata sp.</title>
        <authorList>
            <person name="Shivani Y."/>
            <person name="Subhash Y."/>
            <person name="Tushar L."/>
            <person name="Sasikala C."/>
            <person name="Ramana C.V."/>
        </authorList>
    </citation>
    <scope>NUCLEOTIDE SEQUENCE [LARGE SCALE GENOMIC DNA]</scope>
    <source>
        <strain evidence="1 2">JC230</strain>
    </source>
</reference>
<dbReference type="OrthoDB" id="9810528at2"/>
<dbReference type="STRING" id="1480694.DC28_07185"/>
<evidence type="ECO:0008006" key="3">
    <source>
        <dbReference type="Google" id="ProtNLM"/>
    </source>
</evidence>
<protein>
    <recommendedName>
        <fullName evidence="3">Phospholipase C/D domain-containing protein</fullName>
    </recommendedName>
</protein>
<dbReference type="Proteomes" id="UP000029692">
    <property type="component" value="Unassembled WGS sequence"/>
</dbReference>
<accession>A0A098QYD0</accession>
<gene>
    <name evidence="1" type="ORF">DC28_07185</name>
</gene>
<dbReference type="eggNOG" id="ENOG502ZACX">
    <property type="taxonomic scope" value="Bacteria"/>
</dbReference>
<sequence length="365" mass="41135">MPSQYAHAQFAADILHAIHRPDLVTSAPSWLALGAQGPDMFYHNQRTKPSGIALGSLMHRRGYGSFCATLVATALERNWEPASHLGQYILGFISHAILDRHLHPYINYHSGWFEPSIPESQQYRYAHAFFERIIDTYAIQGDFAPGTKGTGHRIFPGLTPPGGPESRFAQVCDLGDDLPEALESLFISALHRVYPKTREDEVLPQRIRNAYGDTMGFYRFCDQAERERWAQWKAGALEPISSLRWVGLLHPLALPRELDVLNEQGRQWVDPCGIGEDKTMGLGDLWNTAVSQGVRIFTDILNLWEHHDSPEDFIGLAPLIGDSDLRNTFREVHLCTLTESNPLPFHEVLQVLATGPIPDDWRILV</sequence>
<name>A0A098QYD0_9SPIO</name>
<proteinExistence type="predicted"/>
<evidence type="ECO:0000313" key="1">
    <source>
        <dbReference type="EMBL" id="KGE72433.1"/>
    </source>
</evidence>
<dbReference type="EMBL" id="JNUP01000052">
    <property type="protein sequence ID" value="KGE72433.1"/>
    <property type="molecule type" value="Genomic_DNA"/>
</dbReference>
<dbReference type="AlphaFoldDB" id="A0A098QYD0"/>
<evidence type="ECO:0000313" key="2">
    <source>
        <dbReference type="Proteomes" id="UP000029692"/>
    </source>
</evidence>
<keyword evidence="2" id="KW-1185">Reference proteome</keyword>
<comment type="caution">
    <text evidence="1">The sequence shown here is derived from an EMBL/GenBank/DDBJ whole genome shotgun (WGS) entry which is preliminary data.</text>
</comment>